<evidence type="ECO:0000313" key="3">
    <source>
        <dbReference type="Proteomes" id="UP001521785"/>
    </source>
</evidence>
<comment type="caution">
    <text evidence="2">The sequence shown here is derived from an EMBL/GenBank/DDBJ whole genome shotgun (WGS) entry which is preliminary data.</text>
</comment>
<evidence type="ECO:0000313" key="2">
    <source>
        <dbReference type="EMBL" id="KAL1595267.1"/>
    </source>
</evidence>
<feature type="region of interest" description="Disordered" evidence="1">
    <location>
        <begin position="267"/>
        <end position="344"/>
    </location>
</feature>
<gene>
    <name evidence="2" type="ORF">SLS60_009957</name>
</gene>
<feature type="compositionally biased region" description="Basic and acidic residues" evidence="1">
    <location>
        <begin position="225"/>
        <end position="237"/>
    </location>
</feature>
<feature type="compositionally biased region" description="Basic and acidic residues" evidence="1">
    <location>
        <begin position="290"/>
        <end position="303"/>
    </location>
</feature>
<organism evidence="2 3">
    <name type="scientific">Paraconiothyrium brasiliense</name>
    <dbReference type="NCBI Taxonomy" id="300254"/>
    <lineage>
        <taxon>Eukaryota</taxon>
        <taxon>Fungi</taxon>
        <taxon>Dikarya</taxon>
        <taxon>Ascomycota</taxon>
        <taxon>Pezizomycotina</taxon>
        <taxon>Dothideomycetes</taxon>
        <taxon>Pleosporomycetidae</taxon>
        <taxon>Pleosporales</taxon>
        <taxon>Massarineae</taxon>
        <taxon>Didymosphaeriaceae</taxon>
        <taxon>Paraconiothyrium</taxon>
    </lineage>
</organism>
<proteinExistence type="predicted"/>
<keyword evidence="3" id="KW-1185">Reference proteome</keyword>
<evidence type="ECO:0000256" key="1">
    <source>
        <dbReference type="SAM" id="MobiDB-lite"/>
    </source>
</evidence>
<feature type="region of interest" description="Disordered" evidence="1">
    <location>
        <begin position="162"/>
        <end position="252"/>
    </location>
</feature>
<protein>
    <recommendedName>
        <fullName evidence="4">Hepatocellular carcinoma-associated antigen 59-domain-containing protein</fullName>
    </recommendedName>
</protein>
<reference evidence="2 3" key="1">
    <citation type="submission" date="2024-02" db="EMBL/GenBank/DDBJ databases">
        <title>De novo assembly and annotation of 12 fungi associated with fruit tree decline syndrome in Ontario, Canada.</title>
        <authorList>
            <person name="Sulman M."/>
            <person name="Ellouze W."/>
            <person name="Ilyukhin E."/>
        </authorList>
    </citation>
    <scope>NUCLEOTIDE SEQUENCE [LARGE SCALE GENOMIC DNA]</scope>
    <source>
        <strain evidence="2 3">M42-189</strain>
    </source>
</reference>
<sequence length="344" mass="38319">MNDSANEPEPTVKFKRRKTTHTKRPRLDTEDEPTAAALKSPDAVPDDTSIPALEEDETSVSLKEILRNRKRPRDRLREVAARAELTKAQALVLREQDAPKQGYTNRFVPQTGQVVDRDDQQITEYIDARLAEKNHRLYGWPIPRHLAATVATLASEPAPTALNLHGASHTTADRITTSEEPDDGKSHRLAAGMGKLQEIDLGPSSTSRAEAAWKKLESGQSVEEPVGKVRLGRDGKPRRQPKRRNSEDIRRDAMVEAVMREAKLDYFDESAPAGPTPGSTNNDEALVEQFRQEFLDSIQERQQRKPGAPARGEKEAPKGPKLGGSRSARAKMHLQEEQSGKNKR</sequence>
<accession>A0ABR3QSY3</accession>
<feature type="compositionally biased region" description="Basic and acidic residues" evidence="1">
    <location>
        <begin position="333"/>
        <end position="344"/>
    </location>
</feature>
<name>A0ABR3QSY3_9PLEO</name>
<dbReference type="EMBL" id="JAKJXO020000016">
    <property type="protein sequence ID" value="KAL1595267.1"/>
    <property type="molecule type" value="Genomic_DNA"/>
</dbReference>
<feature type="region of interest" description="Disordered" evidence="1">
    <location>
        <begin position="1"/>
        <end position="56"/>
    </location>
</feature>
<dbReference type="Proteomes" id="UP001521785">
    <property type="component" value="Unassembled WGS sequence"/>
</dbReference>
<feature type="compositionally biased region" description="Basic residues" evidence="1">
    <location>
        <begin position="13"/>
        <end position="24"/>
    </location>
</feature>
<evidence type="ECO:0008006" key="4">
    <source>
        <dbReference type="Google" id="ProtNLM"/>
    </source>
</evidence>